<protein>
    <submittedName>
        <fullName evidence="2">Uncharacterized protein</fullName>
    </submittedName>
</protein>
<accession>A0A0M7A9R4</accession>
<proteinExistence type="predicted"/>
<reference evidence="3" key="1">
    <citation type="submission" date="2015-07" db="EMBL/GenBank/DDBJ databases">
        <authorList>
            <person name="Rodrigo-Torres Lidia"/>
            <person name="Arahal R.David."/>
        </authorList>
    </citation>
    <scope>NUCLEOTIDE SEQUENCE [LARGE SCALE GENOMIC DNA]</scope>
    <source>
        <strain evidence="3">CECT 5112</strain>
    </source>
</reference>
<evidence type="ECO:0000256" key="1">
    <source>
        <dbReference type="SAM" id="MobiDB-lite"/>
    </source>
</evidence>
<feature type="region of interest" description="Disordered" evidence="1">
    <location>
        <begin position="1"/>
        <end position="24"/>
    </location>
</feature>
<dbReference type="AlphaFoldDB" id="A0A0M7A9R4"/>
<name>A0A0M7A9R4_9HYPH</name>
<dbReference type="STRING" id="388408.LAX5112_02521"/>
<evidence type="ECO:0000313" key="3">
    <source>
        <dbReference type="Proteomes" id="UP000053235"/>
    </source>
</evidence>
<gene>
    <name evidence="2" type="ORF">LAX5112_02521</name>
</gene>
<evidence type="ECO:0000313" key="2">
    <source>
        <dbReference type="EMBL" id="CTQ70473.1"/>
    </source>
</evidence>
<dbReference type="Proteomes" id="UP000053235">
    <property type="component" value="Unassembled WGS sequence"/>
</dbReference>
<sequence length="50" mass="5441">MVSSTIRANQHSQRTNEFGPPGGVLRPIGYVAPLARPTRPTRATRLADEP</sequence>
<dbReference type="EMBL" id="CXWD01000008">
    <property type="protein sequence ID" value="CTQ70473.1"/>
    <property type="molecule type" value="Genomic_DNA"/>
</dbReference>
<keyword evidence="3" id="KW-1185">Reference proteome</keyword>
<feature type="compositionally biased region" description="Polar residues" evidence="1">
    <location>
        <begin position="1"/>
        <end position="16"/>
    </location>
</feature>
<organism evidence="2 3">
    <name type="scientific">Roseibium alexandrii</name>
    <dbReference type="NCBI Taxonomy" id="388408"/>
    <lineage>
        <taxon>Bacteria</taxon>
        <taxon>Pseudomonadati</taxon>
        <taxon>Pseudomonadota</taxon>
        <taxon>Alphaproteobacteria</taxon>
        <taxon>Hyphomicrobiales</taxon>
        <taxon>Stappiaceae</taxon>
        <taxon>Roseibium</taxon>
    </lineage>
</organism>